<evidence type="ECO:0000259" key="2">
    <source>
        <dbReference type="Pfam" id="PF13309"/>
    </source>
</evidence>
<dbReference type="InterPro" id="IPR039446">
    <property type="entry name" value="DauR-like"/>
</dbReference>
<dbReference type="InterPro" id="IPR039445">
    <property type="entry name" value="DauR-like_HTH"/>
</dbReference>
<protein>
    <submittedName>
        <fullName evidence="3">Predicted transcriptional regulator YheO, contains PAS and DNA-binding HTH domains</fullName>
    </submittedName>
</protein>
<dbReference type="GO" id="GO:0003677">
    <property type="term" value="F:DNA binding"/>
    <property type="evidence" value="ECO:0007669"/>
    <property type="project" value="UniProtKB-KW"/>
</dbReference>
<dbReference type="PANTHER" id="PTHR35568">
    <property type="entry name" value="TRANSCRIPTIONAL REGULATOR DAUR"/>
    <property type="match status" value="1"/>
</dbReference>
<keyword evidence="3" id="KW-0238">DNA-binding</keyword>
<dbReference type="InterPro" id="IPR013559">
    <property type="entry name" value="YheO"/>
</dbReference>
<name>A0A1W1YDN8_9LACT</name>
<dbReference type="Proteomes" id="UP000243884">
    <property type="component" value="Unassembled WGS sequence"/>
</dbReference>
<gene>
    <name evidence="3" type="ORF">SAMN04487984_0585</name>
</gene>
<dbReference type="Pfam" id="PF13309">
    <property type="entry name" value="HTH_22"/>
    <property type="match status" value="1"/>
</dbReference>
<evidence type="ECO:0000313" key="4">
    <source>
        <dbReference type="Proteomes" id="UP000243884"/>
    </source>
</evidence>
<proteinExistence type="predicted"/>
<dbReference type="RefSeq" id="WP_084098346.1">
    <property type="nucleotide sequence ID" value="NZ_FWXK01000002.1"/>
</dbReference>
<dbReference type="PANTHER" id="PTHR35568:SF1">
    <property type="entry name" value="TRANSCRIPTIONAL REGULATOR DAUR"/>
    <property type="match status" value="1"/>
</dbReference>
<reference evidence="4" key="1">
    <citation type="submission" date="2017-04" db="EMBL/GenBank/DDBJ databases">
        <authorList>
            <person name="Varghese N."/>
            <person name="Submissions S."/>
        </authorList>
    </citation>
    <scope>NUCLEOTIDE SEQUENCE [LARGE SCALE GENOMIC DNA]</scope>
    <source>
        <strain evidence="4">DSM 21500</strain>
    </source>
</reference>
<keyword evidence="4" id="KW-1185">Reference proteome</keyword>
<evidence type="ECO:0000259" key="1">
    <source>
        <dbReference type="Pfam" id="PF08348"/>
    </source>
</evidence>
<feature type="domain" description="Transcriptional regulator DauR-like HTH" evidence="2">
    <location>
        <begin position="159"/>
        <end position="215"/>
    </location>
</feature>
<dbReference type="OrthoDB" id="9796595at2"/>
<organism evidence="3 4">
    <name type="scientific">Aerococcus suis</name>
    <dbReference type="NCBI Taxonomy" id="371602"/>
    <lineage>
        <taxon>Bacteria</taxon>
        <taxon>Bacillati</taxon>
        <taxon>Bacillota</taxon>
        <taxon>Bacilli</taxon>
        <taxon>Lactobacillales</taxon>
        <taxon>Aerococcaceae</taxon>
        <taxon>Aerococcus</taxon>
    </lineage>
</organism>
<dbReference type="AlphaFoldDB" id="A0A1W1YDN8"/>
<accession>A0A1W1YDN8</accession>
<feature type="domain" description="YheO-like" evidence="1">
    <location>
        <begin position="6"/>
        <end position="114"/>
    </location>
</feature>
<dbReference type="Pfam" id="PF08348">
    <property type="entry name" value="PAS_6"/>
    <property type="match status" value="1"/>
</dbReference>
<dbReference type="EMBL" id="FWXK01000002">
    <property type="protein sequence ID" value="SMC34259.1"/>
    <property type="molecule type" value="Genomic_DNA"/>
</dbReference>
<evidence type="ECO:0000313" key="3">
    <source>
        <dbReference type="EMBL" id="SMC34259.1"/>
    </source>
</evidence>
<sequence>MSPERLATYKSLVAFLGEVMGEQFEIVLHVIEEKNVWIETIVNGQLSGRTENSPLTKFALELIESKDYLEKDYVTSYKTVTNTGKILQGATFFIKTDNQLEGMVCINMDYSGQLELAESMIKMLHLPKKMIAKELLGHSTEKETDDFTEILSENVQDIIHEYIDPSLINDNVSLTQEARLEIIRTLERKGVFQLKGAVTQVAKILKVSEPTIYRYRKIIEHSDH</sequence>